<dbReference type="GO" id="GO:0005886">
    <property type="term" value="C:plasma membrane"/>
    <property type="evidence" value="ECO:0007669"/>
    <property type="project" value="UniProtKB-SubCell"/>
</dbReference>
<evidence type="ECO:0000256" key="8">
    <source>
        <dbReference type="ARBA" id="ARBA00022989"/>
    </source>
</evidence>
<dbReference type="PROSITE" id="PS51257">
    <property type="entry name" value="PROKAR_LIPOPROTEIN"/>
    <property type="match status" value="1"/>
</dbReference>
<dbReference type="PANTHER" id="PTHR38831">
    <property type="entry name" value="TYPE II SECRETION SYSTEM PROTEIN K"/>
    <property type="match status" value="1"/>
</dbReference>
<keyword evidence="5" id="KW-0997">Cell inner membrane</keyword>
<keyword evidence="8 10" id="KW-1133">Transmembrane helix</keyword>
<dbReference type="PIRSF" id="PIRSF002786">
    <property type="entry name" value="XcpX"/>
    <property type="match status" value="1"/>
</dbReference>
<dbReference type="InterPro" id="IPR005628">
    <property type="entry name" value="GspK"/>
</dbReference>
<dbReference type="EMBL" id="DXAQ01000125">
    <property type="protein sequence ID" value="HIZ89919.1"/>
    <property type="molecule type" value="Genomic_DNA"/>
</dbReference>
<dbReference type="Proteomes" id="UP000824176">
    <property type="component" value="Unassembled WGS sequence"/>
</dbReference>
<protein>
    <submittedName>
        <fullName evidence="12">General secretion pathway protein GspK</fullName>
    </submittedName>
</protein>
<feature type="transmembrane region" description="Helical" evidence="10">
    <location>
        <begin position="9"/>
        <end position="28"/>
    </location>
</feature>
<feature type="domain" description="T2SS protein K first SAM-like" evidence="11">
    <location>
        <begin position="103"/>
        <end position="191"/>
    </location>
</feature>
<comment type="similarity">
    <text evidence="2">Belongs to the GSP K family.</text>
</comment>
<evidence type="ECO:0000259" key="11">
    <source>
        <dbReference type="Pfam" id="PF21687"/>
    </source>
</evidence>
<keyword evidence="7" id="KW-0653">Protein transport</keyword>
<gene>
    <name evidence="12" type="ORF">H9804_08225</name>
</gene>
<dbReference type="InterPro" id="IPR038072">
    <property type="entry name" value="GspK_central_sf"/>
</dbReference>
<evidence type="ECO:0000256" key="2">
    <source>
        <dbReference type="ARBA" id="ARBA00007246"/>
    </source>
</evidence>
<dbReference type="GO" id="GO:0009306">
    <property type="term" value="P:protein secretion"/>
    <property type="evidence" value="ECO:0007669"/>
    <property type="project" value="InterPro"/>
</dbReference>
<sequence length="303" mass="34040">MNNNMKQGSILVTVLIIIAACTTLVLFIHEKTMTAFGSVITLQNDYQGAIYAMTAVEALEMAFQYDEENYDSEQDVWAQIPTIPLDNGFMTVYIKPLNAKVPLAGLVSNDEKLRERTETAVSQLLSELNLTEPDIEELKTWVGSSDPTGERFDENSAPYSAKSSQLQTLAELAFIESFKNEYKKLTPYVSIAGDNNKINLNLASAEVIKSYVPELEPYVEDIISTREAEPLKNVSALYEIMGAAMQDEYSKILPYIDVKSSLFYIKLELNIGDENLYYHLLVQRNGSSVTPVKYIEGNNIDYF</sequence>
<name>A0A9D2GVG4_9BACT</name>
<keyword evidence="3" id="KW-0813">Transport</keyword>
<evidence type="ECO:0000313" key="12">
    <source>
        <dbReference type="EMBL" id="HIZ89919.1"/>
    </source>
</evidence>
<evidence type="ECO:0000256" key="6">
    <source>
        <dbReference type="ARBA" id="ARBA00022692"/>
    </source>
</evidence>
<dbReference type="Pfam" id="PF21687">
    <property type="entry name" value="T2SSK_1st"/>
    <property type="match status" value="1"/>
</dbReference>
<dbReference type="PANTHER" id="PTHR38831:SF1">
    <property type="entry name" value="TYPE II SECRETION SYSTEM PROTEIN K-RELATED"/>
    <property type="match status" value="1"/>
</dbReference>
<dbReference type="Gene3D" id="1.10.40.60">
    <property type="entry name" value="EpsJ-like"/>
    <property type="match status" value="2"/>
</dbReference>
<keyword evidence="9 10" id="KW-0472">Membrane</keyword>
<evidence type="ECO:0000256" key="10">
    <source>
        <dbReference type="SAM" id="Phobius"/>
    </source>
</evidence>
<accession>A0A9D2GVG4</accession>
<dbReference type="InterPro" id="IPR049031">
    <property type="entry name" value="T2SSK_SAM-like_1st"/>
</dbReference>
<evidence type="ECO:0000256" key="7">
    <source>
        <dbReference type="ARBA" id="ARBA00022927"/>
    </source>
</evidence>
<evidence type="ECO:0000256" key="1">
    <source>
        <dbReference type="ARBA" id="ARBA00004533"/>
    </source>
</evidence>
<evidence type="ECO:0000256" key="4">
    <source>
        <dbReference type="ARBA" id="ARBA00022475"/>
    </source>
</evidence>
<organism evidence="12 13">
    <name type="scientific">Candidatus Mucispirillum faecigallinarum</name>
    <dbReference type="NCBI Taxonomy" id="2838699"/>
    <lineage>
        <taxon>Bacteria</taxon>
        <taxon>Pseudomonadati</taxon>
        <taxon>Deferribacterota</taxon>
        <taxon>Deferribacteres</taxon>
        <taxon>Deferribacterales</taxon>
        <taxon>Mucispirillaceae</taxon>
        <taxon>Mucispirillum</taxon>
    </lineage>
</organism>
<reference evidence="12" key="1">
    <citation type="journal article" date="2021" name="PeerJ">
        <title>Extensive microbial diversity within the chicken gut microbiome revealed by metagenomics and culture.</title>
        <authorList>
            <person name="Gilroy R."/>
            <person name="Ravi A."/>
            <person name="Getino M."/>
            <person name="Pursley I."/>
            <person name="Horton D.L."/>
            <person name="Alikhan N.F."/>
            <person name="Baker D."/>
            <person name="Gharbi K."/>
            <person name="Hall N."/>
            <person name="Watson M."/>
            <person name="Adriaenssens E.M."/>
            <person name="Foster-Nyarko E."/>
            <person name="Jarju S."/>
            <person name="Secka A."/>
            <person name="Antonio M."/>
            <person name="Oren A."/>
            <person name="Chaudhuri R.R."/>
            <person name="La Ragione R."/>
            <person name="Hildebrand F."/>
            <person name="Pallen M.J."/>
        </authorList>
    </citation>
    <scope>NUCLEOTIDE SEQUENCE</scope>
    <source>
        <strain evidence="12">ChiW4-1371</strain>
    </source>
</reference>
<dbReference type="Gene3D" id="3.30.1300.30">
    <property type="entry name" value="GSPII I/J protein-like"/>
    <property type="match status" value="1"/>
</dbReference>
<comment type="caution">
    <text evidence="12">The sequence shown here is derived from an EMBL/GenBank/DDBJ whole genome shotgun (WGS) entry which is preliminary data.</text>
</comment>
<evidence type="ECO:0000256" key="5">
    <source>
        <dbReference type="ARBA" id="ARBA00022519"/>
    </source>
</evidence>
<dbReference type="AlphaFoldDB" id="A0A9D2GVG4"/>
<evidence type="ECO:0000313" key="13">
    <source>
        <dbReference type="Proteomes" id="UP000824176"/>
    </source>
</evidence>
<comment type="subcellular location">
    <subcellularLocation>
        <location evidence="1">Cell inner membrane</location>
    </subcellularLocation>
</comment>
<keyword evidence="6 10" id="KW-0812">Transmembrane</keyword>
<evidence type="ECO:0000256" key="3">
    <source>
        <dbReference type="ARBA" id="ARBA00022448"/>
    </source>
</evidence>
<keyword evidence="4" id="KW-1003">Cell membrane</keyword>
<proteinExistence type="inferred from homology"/>
<reference evidence="12" key="2">
    <citation type="submission" date="2021-04" db="EMBL/GenBank/DDBJ databases">
        <authorList>
            <person name="Gilroy R."/>
        </authorList>
    </citation>
    <scope>NUCLEOTIDE SEQUENCE</scope>
    <source>
        <strain evidence="12">ChiW4-1371</strain>
    </source>
</reference>
<dbReference type="SUPFAM" id="SSF158544">
    <property type="entry name" value="GspK insert domain-like"/>
    <property type="match status" value="1"/>
</dbReference>
<evidence type="ECO:0000256" key="9">
    <source>
        <dbReference type="ARBA" id="ARBA00023136"/>
    </source>
</evidence>